<dbReference type="Proteomes" id="UP001312865">
    <property type="component" value="Unassembled WGS sequence"/>
</dbReference>
<evidence type="ECO:0000313" key="2">
    <source>
        <dbReference type="EMBL" id="MEI5908004.1"/>
    </source>
</evidence>
<dbReference type="RefSeq" id="WP_336587446.1">
    <property type="nucleotide sequence ID" value="NZ_JBBAXC010000010.1"/>
</dbReference>
<accession>A0ABU8HF51</accession>
<comment type="caution">
    <text evidence="2">The sequence shown here is derived from an EMBL/GenBank/DDBJ whole genome shotgun (WGS) entry which is preliminary data.</text>
</comment>
<feature type="transmembrane region" description="Helical" evidence="1">
    <location>
        <begin position="30"/>
        <end position="47"/>
    </location>
</feature>
<protein>
    <submittedName>
        <fullName evidence="2">Uncharacterized protein</fullName>
    </submittedName>
</protein>
<organism evidence="2 3">
    <name type="scientific">Bacillus spongiae</name>
    <dbReference type="NCBI Taxonomy" id="2683610"/>
    <lineage>
        <taxon>Bacteria</taxon>
        <taxon>Bacillati</taxon>
        <taxon>Bacillota</taxon>
        <taxon>Bacilli</taxon>
        <taxon>Bacillales</taxon>
        <taxon>Bacillaceae</taxon>
        <taxon>Bacillus</taxon>
    </lineage>
</organism>
<feature type="transmembrane region" description="Helical" evidence="1">
    <location>
        <begin position="53"/>
        <end position="72"/>
    </location>
</feature>
<sequence>MDALAYVIVLALSFCFLLFYKRYQDYLVPYIIFEIGLILWVISLLLVKGWLGIGLGIVSLIIITTGIIVAVIKVMKNR</sequence>
<keyword evidence="3" id="KW-1185">Reference proteome</keyword>
<keyword evidence="1" id="KW-0812">Transmembrane</keyword>
<keyword evidence="1" id="KW-1133">Transmembrane helix</keyword>
<keyword evidence="1" id="KW-0472">Membrane</keyword>
<feature type="transmembrane region" description="Helical" evidence="1">
    <location>
        <begin position="6"/>
        <end position="23"/>
    </location>
</feature>
<evidence type="ECO:0000256" key="1">
    <source>
        <dbReference type="SAM" id="Phobius"/>
    </source>
</evidence>
<reference evidence="2 3" key="1">
    <citation type="journal article" date="2018" name="J. Microbiol.">
        <title>Bacillus spongiae sp. nov., isolated from sponge of Jeju Island.</title>
        <authorList>
            <person name="Lee G.E."/>
            <person name="Im W.T."/>
            <person name="Park J.S."/>
        </authorList>
    </citation>
    <scope>NUCLEOTIDE SEQUENCE [LARGE SCALE GENOMIC DNA]</scope>
    <source>
        <strain evidence="2 3">135PIL107-10</strain>
    </source>
</reference>
<dbReference type="EMBL" id="JBBAXC010000010">
    <property type="protein sequence ID" value="MEI5908004.1"/>
    <property type="molecule type" value="Genomic_DNA"/>
</dbReference>
<evidence type="ECO:0000313" key="3">
    <source>
        <dbReference type="Proteomes" id="UP001312865"/>
    </source>
</evidence>
<gene>
    <name evidence="2" type="ORF">WAK64_13160</name>
</gene>
<name>A0ABU8HF51_9BACI</name>
<proteinExistence type="predicted"/>